<keyword evidence="2" id="KW-0489">Methyltransferase</keyword>
<dbReference type="InterPro" id="IPR013216">
    <property type="entry name" value="Methyltransf_11"/>
</dbReference>
<gene>
    <name evidence="2" type="primary">menG</name>
    <name evidence="2" type="ORF">G3KMM_00052</name>
</gene>
<dbReference type="EMBL" id="PRLL01000001">
    <property type="protein sequence ID" value="RYC74009.1"/>
    <property type="molecule type" value="Genomic_DNA"/>
</dbReference>
<protein>
    <submittedName>
        <fullName evidence="2">Demethylmenaquinone methyltransferase</fullName>
        <ecNumber evidence="2">2.1.1.163</ecNumber>
    </submittedName>
</protein>
<dbReference type="EC" id="2.1.1.163" evidence="2"/>
<dbReference type="SUPFAM" id="SSF53335">
    <property type="entry name" value="S-adenosyl-L-methionine-dependent methyltransferases"/>
    <property type="match status" value="1"/>
</dbReference>
<feature type="domain" description="Methyltransferase type 11" evidence="1">
    <location>
        <begin position="50"/>
        <end position="142"/>
    </location>
</feature>
<dbReference type="PANTHER" id="PTHR43591">
    <property type="entry name" value="METHYLTRANSFERASE"/>
    <property type="match status" value="1"/>
</dbReference>
<keyword evidence="3" id="KW-1185">Reference proteome</keyword>
<reference evidence="2 3" key="2">
    <citation type="journal article" date="2020" name="Cell Rep.">
        <title>Acquisition and Adaptation of Ultra-small Parasitic Reduced Genome Bacteria to Mammalian Hosts.</title>
        <authorList>
            <person name="McLean J.S."/>
            <person name="Bor B."/>
            <person name="Kerns K.A."/>
            <person name="Liu Q."/>
            <person name="To T.T."/>
            <person name="Solden L."/>
            <person name="Hendrickson E.L."/>
            <person name="Wrighton K."/>
            <person name="Shi W."/>
            <person name="He X."/>
        </authorList>
    </citation>
    <scope>NUCLEOTIDE SEQUENCE [LARGE SCALE GENOMIC DNA]</scope>
    <source>
        <strain evidence="2 3">TM7_KMM_G3_1_HOT_351</strain>
    </source>
</reference>
<dbReference type="GO" id="GO:0032259">
    <property type="term" value="P:methylation"/>
    <property type="evidence" value="ECO:0007669"/>
    <property type="project" value="UniProtKB-KW"/>
</dbReference>
<dbReference type="InterPro" id="IPR029063">
    <property type="entry name" value="SAM-dependent_MTases_sf"/>
</dbReference>
<dbReference type="PANTHER" id="PTHR43591:SF24">
    <property type="entry name" value="2-METHOXY-6-POLYPRENYL-1,4-BENZOQUINOL METHYLASE, MITOCHONDRIAL"/>
    <property type="match status" value="1"/>
</dbReference>
<reference evidence="2 3" key="1">
    <citation type="journal article" date="2018" name="bioRxiv">
        <title>Evidence of independent acquisition and adaption of ultra-small bacteria to human hosts across the highly diverse yet reduced genomes of the phylum Saccharibacteria.</title>
        <authorList>
            <person name="McLean J.S."/>
            <person name="Bor B."/>
            <person name="To T.T."/>
            <person name="Liu Q."/>
            <person name="Kearns K.A."/>
            <person name="Solden L.M."/>
            <person name="Wrighton K.C."/>
            <person name="He X."/>
            <person name="Shi W."/>
        </authorList>
    </citation>
    <scope>NUCLEOTIDE SEQUENCE [LARGE SCALE GENOMIC DNA]</scope>
    <source>
        <strain evidence="2 3">TM7_KMM_G3_1_HOT_351</strain>
    </source>
</reference>
<keyword evidence="2" id="KW-0808">Transferase</keyword>
<evidence type="ECO:0000313" key="2">
    <source>
        <dbReference type="EMBL" id="RYC74009.1"/>
    </source>
</evidence>
<proteinExistence type="predicted"/>
<dbReference type="Proteomes" id="UP001191004">
    <property type="component" value="Unassembled WGS sequence"/>
</dbReference>
<dbReference type="Pfam" id="PF08241">
    <property type="entry name" value="Methyltransf_11"/>
    <property type="match status" value="1"/>
</dbReference>
<dbReference type="RefSeq" id="WP_129603866.1">
    <property type="nucleotide sequence ID" value="NZ_PRLL01000001.1"/>
</dbReference>
<evidence type="ECO:0000259" key="1">
    <source>
        <dbReference type="Pfam" id="PF08241"/>
    </source>
</evidence>
<dbReference type="GO" id="GO:0043770">
    <property type="term" value="F:demethylmenaquinone methyltransferase activity"/>
    <property type="evidence" value="ECO:0007669"/>
    <property type="project" value="UniProtKB-EC"/>
</dbReference>
<name>A0ABY0FKN9_9BACT</name>
<accession>A0ABY0FKN9</accession>
<organism evidence="2 3">
    <name type="scientific">Candidatus Nanosyncoccus nanoralicus</name>
    <dbReference type="NCBI Taxonomy" id="2171996"/>
    <lineage>
        <taxon>Bacteria</taxon>
        <taxon>Candidatus Saccharimonadota</taxon>
        <taxon>Candidatus Nanosyncoccalia</taxon>
        <taxon>Candidatus Nanosyncoccales</taxon>
        <taxon>Candidatus Nanosyncoccaceae</taxon>
        <taxon>Candidatus Nanosyncoccus</taxon>
    </lineage>
</organism>
<evidence type="ECO:0000313" key="3">
    <source>
        <dbReference type="Proteomes" id="UP001191004"/>
    </source>
</evidence>
<dbReference type="Gene3D" id="3.40.50.150">
    <property type="entry name" value="Vaccinia Virus protein VP39"/>
    <property type="match status" value="1"/>
</dbReference>
<sequence>MTEQNKKVVSDYNGYDYKKIFWEDADRKYEDMADRLAIRRLLPRKMDTFVDIAGGYGRLAKEYLDRAKTATLFDYSQTELDQAKEEFGDRINTVQGDIYHTPFKDNQFSCLLMVRATHHFEDLPAVIKELNRILEPGGVAVIEVANKRTLPKMFRYWFKKSKVNPFDKKPSNLKNIDKDGFYNYHPAYVEDLFRKSGFEIADILSVSNFRSQTMKKVFKTKTLVSLEKKFQKPLASMRFAPSIYYKLVKKSTDNQ</sequence>
<comment type="caution">
    <text evidence="2">The sequence shown here is derived from an EMBL/GenBank/DDBJ whole genome shotgun (WGS) entry which is preliminary data.</text>
</comment>
<dbReference type="CDD" id="cd02440">
    <property type="entry name" value="AdoMet_MTases"/>
    <property type="match status" value="1"/>
</dbReference>